<sequence length="98" mass="11070">MVGPLSFIPDSSFWFLSDKTSEDLGGQGRNWRGIKLSLLAEDSNGGYFPDTFVHSRSKRGIVIVSGPEFMMESPCFVVTACQNLYLWILSRHLRLILE</sequence>
<evidence type="ECO:0000313" key="2">
    <source>
        <dbReference type="Proteomes" id="UP001054837"/>
    </source>
</evidence>
<gene>
    <name evidence="1" type="ORF">CDAR_84921</name>
</gene>
<proteinExistence type="predicted"/>
<protein>
    <submittedName>
        <fullName evidence="1">Uncharacterized protein</fullName>
    </submittedName>
</protein>
<accession>A0AAV4PNE8</accession>
<organism evidence="1 2">
    <name type="scientific">Caerostris darwini</name>
    <dbReference type="NCBI Taxonomy" id="1538125"/>
    <lineage>
        <taxon>Eukaryota</taxon>
        <taxon>Metazoa</taxon>
        <taxon>Ecdysozoa</taxon>
        <taxon>Arthropoda</taxon>
        <taxon>Chelicerata</taxon>
        <taxon>Arachnida</taxon>
        <taxon>Araneae</taxon>
        <taxon>Araneomorphae</taxon>
        <taxon>Entelegynae</taxon>
        <taxon>Araneoidea</taxon>
        <taxon>Araneidae</taxon>
        <taxon>Caerostris</taxon>
    </lineage>
</organism>
<keyword evidence="2" id="KW-1185">Reference proteome</keyword>
<evidence type="ECO:0000313" key="1">
    <source>
        <dbReference type="EMBL" id="GIX97838.1"/>
    </source>
</evidence>
<comment type="caution">
    <text evidence="1">The sequence shown here is derived from an EMBL/GenBank/DDBJ whole genome shotgun (WGS) entry which is preliminary data.</text>
</comment>
<dbReference type="EMBL" id="BPLQ01003074">
    <property type="protein sequence ID" value="GIX97838.1"/>
    <property type="molecule type" value="Genomic_DNA"/>
</dbReference>
<dbReference type="Proteomes" id="UP001054837">
    <property type="component" value="Unassembled WGS sequence"/>
</dbReference>
<name>A0AAV4PNE8_9ARAC</name>
<dbReference type="AlphaFoldDB" id="A0AAV4PNE8"/>
<reference evidence="1 2" key="1">
    <citation type="submission" date="2021-06" db="EMBL/GenBank/DDBJ databases">
        <title>Caerostris darwini draft genome.</title>
        <authorList>
            <person name="Kono N."/>
            <person name="Arakawa K."/>
        </authorList>
    </citation>
    <scope>NUCLEOTIDE SEQUENCE [LARGE SCALE GENOMIC DNA]</scope>
</reference>